<dbReference type="InterPro" id="IPR010982">
    <property type="entry name" value="Lambda_DNA-bd_dom_sf"/>
</dbReference>
<dbReference type="InterPro" id="IPR001387">
    <property type="entry name" value="Cro/C1-type_HTH"/>
</dbReference>
<evidence type="ECO:0000313" key="2">
    <source>
        <dbReference type="Proteomes" id="UP000297043"/>
    </source>
</evidence>
<dbReference type="Gene3D" id="1.10.260.40">
    <property type="entry name" value="lambda repressor-like DNA-binding domains"/>
    <property type="match status" value="1"/>
</dbReference>
<dbReference type="GeneID" id="77950978"/>
<name>A0A4D6E3F4_9CAUD</name>
<dbReference type="Proteomes" id="UP000297043">
    <property type="component" value="Segment"/>
</dbReference>
<dbReference type="CDD" id="cd00093">
    <property type="entry name" value="HTH_XRE"/>
    <property type="match status" value="1"/>
</dbReference>
<protein>
    <submittedName>
        <fullName evidence="1">Immunity repressor</fullName>
    </submittedName>
</protein>
<organism evidence="1 2">
    <name type="scientific">Gordonia phage EricDab</name>
    <dbReference type="NCBI Taxonomy" id="3070616"/>
    <lineage>
        <taxon>Viruses</taxon>
        <taxon>Duplodnaviria</taxon>
        <taxon>Heunggongvirae</taxon>
        <taxon>Uroviricota</taxon>
        <taxon>Caudoviricetes</taxon>
        <taxon>Ericdabvirus</taxon>
        <taxon>Ericdabvirus ericdab</taxon>
    </lineage>
</organism>
<dbReference type="GO" id="GO:0003677">
    <property type="term" value="F:DNA binding"/>
    <property type="evidence" value="ECO:0007669"/>
    <property type="project" value="InterPro"/>
</dbReference>
<keyword evidence="2" id="KW-1185">Reference proteome</keyword>
<gene>
    <name evidence="1" type="primary">19</name>
    <name evidence="1" type="ORF">SEA_EPICDAB_19</name>
</gene>
<dbReference type="EMBL" id="MK660712">
    <property type="protein sequence ID" value="QBZ73190.1"/>
    <property type="molecule type" value="Genomic_DNA"/>
</dbReference>
<reference evidence="1 2" key="1">
    <citation type="submission" date="2019-03" db="EMBL/GenBank/DDBJ databases">
        <authorList>
            <person name="Fakhre F."/>
            <person name="Gonzalez R.M."/>
            <person name="Howells E.K."/>
            <person name="Otero L.A."/>
            <person name="Pegoraro K.N."/>
            <person name="Robichaux K.C."/>
            <person name="Rodier A."/>
            <person name="Sadowski C.L."/>
            <person name="Carter V.P."/>
            <person name="Gray A.D."/>
            <person name="Klein G.C."/>
            <person name="Lebosada C."/>
            <person name="Miklaszewski C.M."/>
            <person name="Sutton S.N."/>
            <person name="Pollenz R.S."/>
            <person name="Garlena R.A."/>
            <person name="Russell D.A."/>
            <person name="Pope W.H."/>
            <person name="Jacobs-Sera D."/>
            <person name="Hatfull G.F."/>
        </authorList>
    </citation>
    <scope>NUCLEOTIDE SEQUENCE [LARGE SCALE GENOMIC DNA]</scope>
</reference>
<dbReference type="SUPFAM" id="SSF47413">
    <property type="entry name" value="lambda repressor-like DNA-binding domains"/>
    <property type="match status" value="1"/>
</dbReference>
<accession>A0A4D6E3F4</accession>
<sequence length="152" mass="16643">MVMREWMPTADNFGTRLAMVRQGMGWNVTEAALACGVTPTTWRKWEFEGARPRDYMGVAKAVSARTAVSLQWLVFGSDHRAVDGPLPAVPTVRVYEDEESGTSYDVPLRDASEEVLCAIRDSNPEPADLESIPTVMGLYTGPEVVVGPPWAA</sequence>
<dbReference type="RefSeq" id="YP_010674661.1">
    <property type="nucleotide sequence ID" value="NC_070997.1"/>
</dbReference>
<dbReference type="KEGG" id="vg:77950978"/>
<proteinExistence type="predicted"/>
<evidence type="ECO:0000313" key="1">
    <source>
        <dbReference type="EMBL" id="QBZ73190.1"/>
    </source>
</evidence>